<feature type="signal peptide" evidence="1">
    <location>
        <begin position="1"/>
        <end position="19"/>
    </location>
</feature>
<gene>
    <name evidence="3" type="ORF">KTQ36_03895</name>
</gene>
<dbReference type="EMBL" id="JAHVAH010000001">
    <property type="protein sequence ID" value="MBW0144436.1"/>
    <property type="molecule type" value="Genomic_DNA"/>
</dbReference>
<dbReference type="InterPro" id="IPR046232">
    <property type="entry name" value="DUF6265"/>
</dbReference>
<protein>
    <recommendedName>
        <fullName evidence="2">DUF6265 domain-containing protein</fullName>
    </recommendedName>
</protein>
<evidence type="ECO:0000259" key="2">
    <source>
        <dbReference type="Pfam" id="PF19780"/>
    </source>
</evidence>
<comment type="caution">
    <text evidence="3">The sequence shown here is derived from an EMBL/GenBank/DDBJ whole genome shotgun (WGS) entry which is preliminary data.</text>
</comment>
<evidence type="ECO:0000313" key="4">
    <source>
        <dbReference type="Proteomes" id="UP000698028"/>
    </source>
</evidence>
<feature type="chain" id="PRO_5047488140" description="DUF6265 domain-containing protein" evidence="1">
    <location>
        <begin position="20"/>
        <end position="166"/>
    </location>
</feature>
<proteinExistence type="predicted"/>
<accession>A0ABS6V4E9</accession>
<organism evidence="3 4">
    <name type="scientific">Sphingomicrobium clamense</name>
    <dbReference type="NCBI Taxonomy" id="2851013"/>
    <lineage>
        <taxon>Bacteria</taxon>
        <taxon>Pseudomonadati</taxon>
        <taxon>Pseudomonadota</taxon>
        <taxon>Alphaproteobacteria</taxon>
        <taxon>Sphingomonadales</taxon>
        <taxon>Sphingomonadaceae</taxon>
        <taxon>Sphingomicrobium</taxon>
    </lineage>
</organism>
<evidence type="ECO:0000313" key="3">
    <source>
        <dbReference type="EMBL" id="MBW0144436.1"/>
    </source>
</evidence>
<evidence type="ECO:0000256" key="1">
    <source>
        <dbReference type="SAM" id="SignalP"/>
    </source>
</evidence>
<reference evidence="3 4" key="1">
    <citation type="submission" date="2021-07" db="EMBL/GenBank/DDBJ databases">
        <title>The draft genome sequence of Sphingomicrobium sp. B8.</title>
        <authorList>
            <person name="Mu L."/>
        </authorList>
    </citation>
    <scope>NUCLEOTIDE SEQUENCE [LARGE SCALE GENOMIC DNA]</scope>
    <source>
        <strain evidence="3 4">B8</strain>
    </source>
</reference>
<feature type="domain" description="DUF6265" evidence="2">
    <location>
        <begin position="37"/>
        <end position="147"/>
    </location>
</feature>
<dbReference type="RefSeq" id="WP_218632433.1">
    <property type="nucleotide sequence ID" value="NZ_JAHVAH010000001.1"/>
</dbReference>
<name>A0ABS6V4E9_9SPHN</name>
<dbReference type="Pfam" id="PF19780">
    <property type="entry name" value="DUF6265"/>
    <property type="match status" value="1"/>
</dbReference>
<keyword evidence="4" id="KW-1185">Reference proteome</keyword>
<sequence>MMPNLLAIIALACAEPAVAEHPVADTAQVAEPIDAAKFLVGDWVGEGMGGHVTETWSAPHGGQMVGHFMYAREGKPVFYEIMLIRPNEAGYLEFLVKHFNADFTAWEEKDEWVTFEGLAERREDRALRFNGLSLVLDENDVLTATVTMRRGDGTVNDVPFVMKRVD</sequence>
<keyword evidence="1" id="KW-0732">Signal</keyword>
<dbReference type="Proteomes" id="UP000698028">
    <property type="component" value="Unassembled WGS sequence"/>
</dbReference>